<protein>
    <submittedName>
        <fullName evidence="3">Uncharacterized protein</fullName>
    </submittedName>
</protein>
<gene>
    <name evidence="3" type="ORF">TrLO_g9439</name>
</gene>
<accession>A0A9W6ZHP2</accession>
<keyword evidence="2" id="KW-0732">Signal</keyword>
<feature type="signal peptide" evidence="2">
    <location>
        <begin position="1"/>
        <end position="22"/>
    </location>
</feature>
<feature type="compositionally biased region" description="Basic and acidic residues" evidence="1">
    <location>
        <begin position="321"/>
        <end position="331"/>
    </location>
</feature>
<sequence>MCSHHLTFAGLMFVLSPLLATAFPSISIQTSGAATCSLTPAHASLLSKNLTKHLQDSGYAVESAFASWFLPFDSNGPDNPDGTYMEYMFKQSDLPSNFCDVNFETCFGDIPSSTYTQSTLIGPNDALVFLGCSPPPSSYFASDLIVSSRFTKTIDESIPAPDPDDIQMGRDFWFPGVPFNDALNQLKIENFEWLSPLTMIQSFNSKTTSDVQKAIKTVSEIDFATGIQQLNSTYVNMYSTRATEDFLDALPDSFRPLVRWSMPDAPHDGDLVQNYFSQSWPVLVVRGEPETPDKPKNLFLTTVTGRVTGKGEQHLNSTVEEGEKRGRTSEERSDEDVEIEQAWNYLPGEMADYVTALQDQDYGGDYLGTQDAVYGNPADDDYNNPAELKINAIAVLTGVMHTQFGTTTYNNIGVMDTEVVYSQWINNKVLKKCPSTINKDIFQVFFIHAGATKDGVNCDGSDTIPSECCFVMDPPEDLYPSDSTYPMLLGERSYLNPDTKTGPDFDEIIGVTLTLHH</sequence>
<dbReference type="OrthoDB" id="194440at2759"/>
<dbReference type="AlphaFoldDB" id="A0A9W6ZHP2"/>
<evidence type="ECO:0000313" key="3">
    <source>
        <dbReference type="EMBL" id="GMH50230.1"/>
    </source>
</evidence>
<name>A0A9W6ZHP2_9STRA</name>
<dbReference type="EMBL" id="BRXW01000393">
    <property type="protein sequence ID" value="GMH50230.1"/>
    <property type="molecule type" value="Genomic_DNA"/>
</dbReference>
<comment type="caution">
    <text evidence="3">The sequence shown here is derived from an EMBL/GenBank/DDBJ whole genome shotgun (WGS) entry which is preliminary data.</text>
</comment>
<feature type="chain" id="PRO_5040717908" evidence="2">
    <location>
        <begin position="23"/>
        <end position="517"/>
    </location>
</feature>
<proteinExistence type="predicted"/>
<evidence type="ECO:0000256" key="2">
    <source>
        <dbReference type="SAM" id="SignalP"/>
    </source>
</evidence>
<organism evidence="3 4">
    <name type="scientific">Triparma laevis f. longispina</name>
    <dbReference type="NCBI Taxonomy" id="1714387"/>
    <lineage>
        <taxon>Eukaryota</taxon>
        <taxon>Sar</taxon>
        <taxon>Stramenopiles</taxon>
        <taxon>Ochrophyta</taxon>
        <taxon>Bolidophyceae</taxon>
        <taxon>Parmales</taxon>
        <taxon>Triparmaceae</taxon>
        <taxon>Triparma</taxon>
    </lineage>
</organism>
<evidence type="ECO:0000256" key="1">
    <source>
        <dbReference type="SAM" id="MobiDB-lite"/>
    </source>
</evidence>
<keyword evidence="4" id="KW-1185">Reference proteome</keyword>
<dbReference type="Proteomes" id="UP001165122">
    <property type="component" value="Unassembled WGS sequence"/>
</dbReference>
<evidence type="ECO:0000313" key="4">
    <source>
        <dbReference type="Proteomes" id="UP001165122"/>
    </source>
</evidence>
<reference evidence="4" key="1">
    <citation type="journal article" date="2023" name="Commun. Biol.">
        <title>Genome analysis of Parmales, the sister group of diatoms, reveals the evolutionary specialization of diatoms from phago-mixotrophs to photoautotrophs.</title>
        <authorList>
            <person name="Ban H."/>
            <person name="Sato S."/>
            <person name="Yoshikawa S."/>
            <person name="Yamada K."/>
            <person name="Nakamura Y."/>
            <person name="Ichinomiya M."/>
            <person name="Sato N."/>
            <person name="Blanc-Mathieu R."/>
            <person name="Endo H."/>
            <person name="Kuwata A."/>
            <person name="Ogata H."/>
        </authorList>
    </citation>
    <scope>NUCLEOTIDE SEQUENCE [LARGE SCALE GENOMIC DNA]</scope>
    <source>
        <strain evidence="4">NIES 3700</strain>
    </source>
</reference>
<feature type="region of interest" description="Disordered" evidence="1">
    <location>
        <begin position="310"/>
        <end position="336"/>
    </location>
</feature>